<proteinExistence type="predicted"/>
<feature type="compositionally biased region" description="Basic and acidic residues" evidence="2">
    <location>
        <begin position="133"/>
        <end position="152"/>
    </location>
</feature>
<gene>
    <name evidence="4" type="primary">LOC136080711</name>
</gene>
<dbReference type="RefSeq" id="XP_065653777.1">
    <property type="nucleotide sequence ID" value="XM_065797705.1"/>
</dbReference>
<evidence type="ECO:0000256" key="2">
    <source>
        <dbReference type="SAM" id="MobiDB-lite"/>
    </source>
</evidence>
<feature type="region of interest" description="Disordered" evidence="2">
    <location>
        <begin position="1"/>
        <end position="121"/>
    </location>
</feature>
<feature type="compositionally biased region" description="Basic residues" evidence="2">
    <location>
        <begin position="153"/>
        <end position="165"/>
    </location>
</feature>
<feature type="compositionally biased region" description="Basic and acidic residues" evidence="2">
    <location>
        <begin position="70"/>
        <end position="105"/>
    </location>
</feature>
<organism evidence="3 4">
    <name type="scientific">Hydra vulgaris</name>
    <name type="common">Hydra</name>
    <name type="synonym">Hydra attenuata</name>
    <dbReference type="NCBI Taxonomy" id="6087"/>
    <lineage>
        <taxon>Eukaryota</taxon>
        <taxon>Metazoa</taxon>
        <taxon>Cnidaria</taxon>
        <taxon>Hydrozoa</taxon>
        <taxon>Hydroidolina</taxon>
        <taxon>Anthoathecata</taxon>
        <taxon>Aplanulata</taxon>
        <taxon>Hydridae</taxon>
        <taxon>Hydra</taxon>
    </lineage>
</organism>
<keyword evidence="1" id="KW-0175">Coiled coil</keyword>
<sequence>MDEEEKIKSMHKVEMSTKERHSRHKSKREIKDKKMEQVVNPIDDNKTITEEEKNLNRQDYKNKHNSHQVDCQHYKSANKERKTSEKTKNRSRRSKSETSDDERCCTKKHRDKSLKERHRRREECIRNNENSLEEERKRLDSRTRSRPSDHTCHRSPRTKKERRKRHESEEKMKNDKIKNKDYKTKDSNRLYHSDSELEVKSRKKKSTTASVPIDVDGLYNLFYRDSNEHNESGVIKEAIRKKLKGQETSPLILKADPNIIKKKPSTKSRLDAEEQSNVKCKLIRVLFQRVKELLKETEILRVERKEMCHTINLLNEQIKELKKTTEKILIPEKNISDRLEILAEEMKVTTSGTSFRDEIHNILYDIQNKYQTHWKEHEHKLQEVQSQAENEIQALMKNIVGNYIKLADDKDYNKTNLKSKISQLSNKNTILKADTTQQRKHYFAEGEVLNQKQLFHKYFTENILKKKNESQTNSDISKAVMNEILNKTPESYNIASNNRIINQTEIKYHNLPLHIDIPNYEEEKIYQQLEHKQKTIKQGVDCQNKTMLDKKLGLLKISDQQNNSLCYSSEIPSKYIEPLEYLRNPLIQSTDGKDSSATLSQTSQIEVDKTLRVNIPEISQKNTLIGQQMHNTDRIPYIPMPPQKDTKFLNTEYKIGTATTTQSSKEFWRQKLLQPHPIEKNESDSTVRNIF</sequence>
<reference evidence="4" key="1">
    <citation type="submission" date="2025-08" db="UniProtKB">
        <authorList>
            <consortium name="RefSeq"/>
        </authorList>
    </citation>
    <scope>IDENTIFICATION</scope>
</reference>
<feature type="compositionally biased region" description="Basic and acidic residues" evidence="2">
    <location>
        <begin position="1"/>
        <end position="19"/>
    </location>
</feature>
<accession>A0ABM4BX44</accession>
<feature type="coiled-coil region" evidence="1">
    <location>
        <begin position="378"/>
        <end position="434"/>
    </location>
</feature>
<dbReference type="GeneID" id="136080711"/>
<feature type="compositionally biased region" description="Basic and acidic residues" evidence="2">
    <location>
        <begin position="166"/>
        <end position="200"/>
    </location>
</feature>
<protein>
    <submittedName>
        <fullName evidence="4">Leucine-rich repeat-containing protein DDB_G0290503</fullName>
    </submittedName>
</protein>
<evidence type="ECO:0000256" key="1">
    <source>
        <dbReference type="SAM" id="Coils"/>
    </source>
</evidence>
<feature type="compositionally biased region" description="Basic residues" evidence="2">
    <location>
        <begin position="106"/>
        <end position="120"/>
    </location>
</feature>
<dbReference type="Proteomes" id="UP001652625">
    <property type="component" value="Chromosome 05"/>
</dbReference>
<evidence type="ECO:0000313" key="3">
    <source>
        <dbReference type="Proteomes" id="UP001652625"/>
    </source>
</evidence>
<feature type="region of interest" description="Disordered" evidence="2">
    <location>
        <begin position="133"/>
        <end position="208"/>
    </location>
</feature>
<evidence type="ECO:0000313" key="4">
    <source>
        <dbReference type="RefSeq" id="XP_065653777.1"/>
    </source>
</evidence>
<feature type="compositionally biased region" description="Basic and acidic residues" evidence="2">
    <location>
        <begin position="43"/>
        <end position="62"/>
    </location>
</feature>
<name>A0ABM4BX44_HYDVU</name>
<keyword evidence="3" id="KW-1185">Reference proteome</keyword>